<dbReference type="KEGG" id="nnu:109114401"/>
<gene>
    <name evidence="3" type="primary">LOC109114401</name>
</gene>
<organism evidence="2 3">
    <name type="scientific">Nelumbo nucifera</name>
    <name type="common">Sacred lotus</name>
    <dbReference type="NCBI Taxonomy" id="4432"/>
    <lineage>
        <taxon>Eukaryota</taxon>
        <taxon>Viridiplantae</taxon>
        <taxon>Streptophyta</taxon>
        <taxon>Embryophyta</taxon>
        <taxon>Tracheophyta</taxon>
        <taxon>Spermatophyta</taxon>
        <taxon>Magnoliopsida</taxon>
        <taxon>Proteales</taxon>
        <taxon>Nelumbonaceae</taxon>
        <taxon>Nelumbo</taxon>
    </lineage>
</organism>
<keyword evidence="1" id="KW-0732">Signal</keyword>
<evidence type="ECO:0000313" key="2">
    <source>
        <dbReference type="Proteomes" id="UP000189703"/>
    </source>
</evidence>
<evidence type="ECO:0000256" key="1">
    <source>
        <dbReference type="SAM" id="SignalP"/>
    </source>
</evidence>
<dbReference type="GeneID" id="109114401"/>
<feature type="signal peptide" evidence="1">
    <location>
        <begin position="1"/>
        <end position="19"/>
    </location>
</feature>
<protein>
    <submittedName>
        <fullName evidence="3">Uncharacterized protein LOC109114401</fullName>
    </submittedName>
</protein>
<dbReference type="RefSeq" id="XP_019052563.1">
    <property type="nucleotide sequence ID" value="XM_019197018.1"/>
</dbReference>
<sequence length="108" mass="12314">MCLRALFFFFFSNPRALNGEIPTDLQTPLRLVFPLISALKMAPALLVGHFTSHEVAEWVDGMGGVQYFMSYTENISLVKTTLVRGILRHSQIKKMLRYPSYKTICTAR</sequence>
<dbReference type="InParanoid" id="A0A1U8Q160"/>
<dbReference type="AlphaFoldDB" id="A0A1U8Q160"/>
<reference evidence="3" key="1">
    <citation type="submission" date="2025-08" db="UniProtKB">
        <authorList>
            <consortium name="RefSeq"/>
        </authorList>
    </citation>
    <scope>IDENTIFICATION</scope>
</reference>
<proteinExistence type="predicted"/>
<evidence type="ECO:0000313" key="3">
    <source>
        <dbReference type="RefSeq" id="XP_019052563.1"/>
    </source>
</evidence>
<keyword evidence="2" id="KW-1185">Reference proteome</keyword>
<accession>A0A1U8Q160</accession>
<name>A0A1U8Q160_NELNU</name>
<dbReference type="Proteomes" id="UP000189703">
    <property type="component" value="Unplaced"/>
</dbReference>
<feature type="chain" id="PRO_5010534264" evidence="1">
    <location>
        <begin position="20"/>
        <end position="108"/>
    </location>
</feature>